<dbReference type="InterPro" id="IPR000412">
    <property type="entry name" value="ABC_2_transport"/>
</dbReference>
<dbReference type="InterPro" id="IPR047817">
    <property type="entry name" value="ABC2_TM_bact-type"/>
</dbReference>
<dbReference type="InterPro" id="IPR013525">
    <property type="entry name" value="ABC2_TM"/>
</dbReference>
<gene>
    <name evidence="8" type="ORF">GCM10025881_31280</name>
</gene>
<keyword evidence="9" id="KW-1185">Reference proteome</keyword>
<feature type="transmembrane region" description="Helical" evidence="6">
    <location>
        <begin position="107"/>
        <end position="131"/>
    </location>
</feature>
<comment type="subcellular location">
    <subcellularLocation>
        <location evidence="6">Cell membrane</location>
        <topology evidence="6">Multi-pass membrane protein</topology>
    </subcellularLocation>
    <subcellularLocation>
        <location evidence="1">Membrane</location>
        <topology evidence="1">Multi-pass membrane protein</topology>
    </subcellularLocation>
</comment>
<evidence type="ECO:0000256" key="5">
    <source>
        <dbReference type="ARBA" id="ARBA00023251"/>
    </source>
</evidence>
<dbReference type="EMBL" id="BSVB01000001">
    <property type="protein sequence ID" value="GMA96304.1"/>
    <property type="molecule type" value="Genomic_DNA"/>
</dbReference>
<accession>A0ABQ6KBN2</accession>
<feature type="transmembrane region" description="Helical" evidence="6">
    <location>
        <begin position="143"/>
        <end position="161"/>
    </location>
</feature>
<protein>
    <recommendedName>
        <fullName evidence="6">Transport permease protein</fullName>
    </recommendedName>
</protein>
<dbReference type="PANTHER" id="PTHR43229">
    <property type="entry name" value="NODULATION PROTEIN J"/>
    <property type="match status" value="1"/>
</dbReference>
<comment type="similarity">
    <text evidence="6">Belongs to the ABC-2 integral membrane protein family.</text>
</comment>
<keyword evidence="2 6" id="KW-0812">Transmembrane</keyword>
<sequence length="227" mass="24042">MAIVLPTILMLLFTYVFGGAIQSDGGYVDYVVPGIILLCAGYGAASTAVDVANDMTAGIIDRFRTMPMRASAVITGHVVASLLRNLVATAVVIGVGIAVGFRPEASLGGWIGVAGLVALYILVITFLFAAIGLAASSPDSANGYGFILMFLPYVSSAFVPVDTMPTWLRWIAEHQPLTPIIETIRGLLLGTGIHGTDSWWALGWCALILAAGVVWSGWLFRRKAGRR</sequence>
<evidence type="ECO:0000256" key="4">
    <source>
        <dbReference type="ARBA" id="ARBA00023136"/>
    </source>
</evidence>
<evidence type="ECO:0000256" key="3">
    <source>
        <dbReference type="ARBA" id="ARBA00022989"/>
    </source>
</evidence>
<evidence type="ECO:0000256" key="1">
    <source>
        <dbReference type="ARBA" id="ARBA00004141"/>
    </source>
</evidence>
<proteinExistence type="inferred from homology"/>
<dbReference type="RefSeq" id="WP_284254914.1">
    <property type="nucleotide sequence ID" value="NZ_BSVB01000001.1"/>
</dbReference>
<keyword evidence="4 6" id="KW-0472">Membrane</keyword>
<feature type="domain" description="ABC transmembrane type-2" evidence="7">
    <location>
        <begin position="1"/>
        <end position="223"/>
    </location>
</feature>
<keyword evidence="6" id="KW-1003">Cell membrane</keyword>
<dbReference type="PANTHER" id="PTHR43229:SF2">
    <property type="entry name" value="NODULATION PROTEIN J"/>
    <property type="match status" value="1"/>
</dbReference>
<name>A0ABQ6KBN2_9MICO</name>
<evidence type="ECO:0000256" key="2">
    <source>
        <dbReference type="ARBA" id="ARBA00022692"/>
    </source>
</evidence>
<dbReference type="Proteomes" id="UP001157034">
    <property type="component" value="Unassembled WGS sequence"/>
</dbReference>
<evidence type="ECO:0000259" key="7">
    <source>
        <dbReference type="PROSITE" id="PS51012"/>
    </source>
</evidence>
<organism evidence="8 9">
    <name type="scientific">Pseudolysinimonas kribbensis</name>
    <dbReference type="NCBI Taxonomy" id="433641"/>
    <lineage>
        <taxon>Bacteria</taxon>
        <taxon>Bacillati</taxon>
        <taxon>Actinomycetota</taxon>
        <taxon>Actinomycetes</taxon>
        <taxon>Micrococcales</taxon>
        <taxon>Microbacteriaceae</taxon>
        <taxon>Pseudolysinimonas</taxon>
    </lineage>
</organism>
<feature type="transmembrane region" description="Helical" evidence="6">
    <location>
        <begin position="199"/>
        <end position="220"/>
    </location>
</feature>
<keyword evidence="3 6" id="KW-1133">Transmembrane helix</keyword>
<feature type="transmembrane region" description="Helical" evidence="6">
    <location>
        <begin position="34"/>
        <end position="52"/>
    </location>
</feature>
<keyword evidence="5" id="KW-0046">Antibiotic resistance</keyword>
<keyword evidence="6" id="KW-0813">Transport</keyword>
<feature type="transmembrane region" description="Helical" evidence="6">
    <location>
        <begin position="73"/>
        <end position="101"/>
    </location>
</feature>
<reference evidence="9" key="1">
    <citation type="journal article" date="2019" name="Int. J. Syst. Evol. Microbiol.">
        <title>The Global Catalogue of Microorganisms (GCM) 10K type strain sequencing project: providing services to taxonomists for standard genome sequencing and annotation.</title>
        <authorList>
            <consortium name="The Broad Institute Genomics Platform"/>
            <consortium name="The Broad Institute Genome Sequencing Center for Infectious Disease"/>
            <person name="Wu L."/>
            <person name="Ma J."/>
        </authorList>
    </citation>
    <scope>NUCLEOTIDE SEQUENCE [LARGE SCALE GENOMIC DNA]</scope>
    <source>
        <strain evidence="9">NBRC 108894</strain>
    </source>
</reference>
<evidence type="ECO:0000313" key="9">
    <source>
        <dbReference type="Proteomes" id="UP001157034"/>
    </source>
</evidence>
<comment type="caution">
    <text evidence="6">Lacks conserved residue(s) required for the propagation of feature annotation.</text>
</comment>
<dbReference type="PIRSF" id="PIRSF006648">
    <property type="entry name" value="DrrB"/>
    <property type="match status" value="1"/>
</dbReference>
<evidence type="ECO:0000256" key="6">
    <source>
        <dbReference type="RuleBase" id="RU361157"/>
    </source>
</evidence>
<dbReference type="PROSITE" id="PS51012">
    <property type="entry name" value="ABC_TM2"/>
    <property type="match status" value="1"/>
</dbReference>
<dbReference type="InterPro" id="IPR051784">
    <property type="entry name" value="Nod_factor_ABC_transporter"/>
</dbReference>
<evidence type="ECO:0000313" key="8">
    <source>
        <dbReference type="EMBL" id="GMA96304.1"/>
    </source>
</evidence>
<dbReference type="Pfam" id="PF01061">
    <property type="entry name" value="ABC2_membrane"/>
    <property type="match status" value="1"/>
</dbReference>
<comment type="caution">
    <text evidence="8">The sequence shown here is derived from an EMBL/GenBank/DDBJ whole genome shotgun (WGS) entry which is preliminary data.</text>
</comment>